<keyword evidence="2" id="KW-1185">Reference proteome</keyword>
<protein>
    <submittedName>
        <fullName evidence="1">Uncharacterized protein</fullName>
    </submittedName>
</protein>
<dbReference type="AlphaFoldDB" id="A0ABD6DYD0"/>
<reference evidence="1 2" key="1">
    <citation type="journal article" date="2019" name="Int. J. Syst. Evol. Microbiol.">
        <title>The Global Catalogue of Microorganisms (GCM) 10K type strain sequencing project: providing services to taxonomists for standard genome sequencing and annotation.</title>
        <authorList>
            <consortium name="The Broad Institute Genomics Platform"/>
            <consortium name="The Broad Institute Genome Sequencing Center for Infectious Disease"/>
            <person name="Wu L."/>
            <person name="Ma J."/>
        </authorList>
    </citation>
    <scope>NUCLEOTIDE SEQUENCE [LARGE SCALE GENOMIC DNA]</scope>
    <source>
        <strain evidence="1 2">CGMCC 1.10387</strain>
    </source>
</reference>
<proteinExistence type="predicted"/>
<evidence type="ECO:0000313" key="2">
    <source>
        <dbReference type="Proteomes" id="UP001597092"/>
    </source>
</evidence>
<organism evidence="1 2">
    <name type="scientific">Halobellus litoreus</name>
    <dbReference type="NCBI Taxonomy" id="755310"/>
    <lineage>
        <taxon>Archaea</taxon>
        <taxon>Methanobacteriati</taxon>
        <taxon>Methanobacteriota</taxon>
        <taxon>Stenosarchaea group</taxon>
        <taxon>Halobacteria</taxon>
        <taxon>Halobacteriales</taxon>
        <taxon>Haloferacaceae</taxon>
        <taxon>Halobellus</taxon>
    </lineage>
</organism>
<dbReference type="Proteomes" id="UP001597092">
    <property type="component" value="Unassembled WGS sequence"/>
</dbReference>
<accession>A0ABD6DYD0</accession>
<name>A0ABD6DYD0_9EURY</name>
<sequence length="154" mass="17477">MKRSGTRTQMGPAVDGTPYIDAVQFSDGWLEVHLRREFGERQQRIHLLCLYDGGDERTIHEMLPFPAGTKRVTARFRPISDNTSLKFEPVVHVGGQPSQQTVETTPEMTPAWIELRILNAARPDQEYDQVSALIETDASTLNITDIDENHQFPE</sequence>
<evidence type="ECO:0000313" key="1">
    <source>
        <dbReference type="EMBL" id="MFD1687109.1"/>
    </source>
</evidence>
<gene>
    <name evidence="1" type="ORF">ACFSAS_16025</name>
</gene>
<comment type="caution">
    <text evidence="1">The sequence shown here is derived from an EMBL/GenBank/DDBJ whole genome shotgun (WGS) entry which is preliminary data.</text>
</comment>
<dbReference type="RefSeq" id="WP_256309261.1">
    <property type="nucleotide sequence ID" value="NZ_JANHAW010000005.1"/>
</dbReference>
<dbReference type="EMBL" id="JBHUDP010000008">
    <property type="protein sequence ID" value="MFD1687109.1"/>
    <property type="molecule type" value="Genomic_DNA"/>
</dbReference>